<dbReference type="Pfam" id="PF04392">
    <property type="entry name" value="ABC_sub_bind"/>
    <property type="match status" value="1"/>
</dbReference>
<name>A0AAU7V506_9ACTO</name>
<dbReference type="PANTHER" id="PTHR35271:SF1">
    <property type="entry name" value="ABC TRANSPORTER, SUBSTRATE-BINDING LIPOPROTEIN"/>
    <property type="match status" value="1"/>
</dbReference>
<dbReference type="SUPFAM" id="SSF53822">
    <property type="entry name" value="Periplasmic binding protein-like I"/>
    <property type="match status" value="1"/>
</dbReference>
<dbReference type="RefSeq" id="WP_350257303.1">
    <property type="nucleotide sequence ID" value="NZ_CP138335.1"/>
</dbReference>
<feature type="chain" id="PRO_5043761795" evidence="1">
    <location>
        <begin position="28"/>
        <end position="340"/>
    </location>
</feature>
<dbReference type="KEGG" id="sapp:SAC06_05420"/>
<dbReference type="EMBL" id="CP138335">
    <property type="protein sequence ID" value="XBW07097.1"/>
    <property type="molecule type" value="Genomic_DNA"/>
</dbReference>
<dbReference type="CDD" id="cd06325">
    <property type="entry name" value="PBP1_ABC_unchar_transporter"/>
    <property type="match status" value="1"/>
</dbReference>
<evidence type="ECO:0000313" key="2">
    <source>
        <dbReference type="EMBL" id="XBW07097.1"/>
    </source>
</evidence>
<dbReference type="PANTHER" id="PTHR35271">
    <property type="entry name" value="ABC TRANSPORTER, SUBSTRATE-BINDING LIPOPROTEIN-RELATED"/>
    <property type="match status" value="1"/>
</dbReference>
<accession>A0AAU7V506</accession>
<gene>
    <name evidence="2" type="ORF">SAC06_05420</name>
</gene>
<dbReference type="InterPro" id="IPR007487">
    <property type="entry name" value="ABC_transpt-TYRBP-like"/>
</dbReference>
<reference evidence="2" key="1">
    <citation type="submission" date="2023-11" db="EMBL/GenBank/DDBJ databases">
        <title>Scrofimicrobium hongkongense sp. nov., isolated from a patient with peritonitis.</title>
        <authorList>
            <person name="Lao H.Y."/>
            <person name="Wong A.Y.P."/>
            <person name="Ng T.L."/>
            <person name="Wong R.Y.L."/>
            <person name="Yau M.C.Y."/>
            <person name="Lam J.Y.W."/>
            <person name="Siu G.K.H."/>
        </authorList>
    </citation>
    <scope>NUCLEOTIDE SEQUENCE</scope>
    <source>
        <strain evidence="2">R131</strain>
    </source>
</reference>
<keyword evidence="1" id="KW-0732">Signal</keyword>
<dbReference type="InterPro" id="IPR028082">
    <property type="entry name" value="Peripla_BP_I"/>
</dbReference>
<dbReference type="Gene3D" id="3.40.50.2300">
    <property type="match status" value="2"/>
</dbReference>
<protein>
    <submittedName>
        <fullName evidence="2">ABC transporter substrate-binding protein</fullName>
    </submittedName>
</protein>
<dbReference type="AlphaFoldDB" id="A0AAU7V506"/>
<feature type="signal peptide" evidence="1">
    <location>
        <begin position="1"/>
        <end position="27"/>
    </location>
</feature>
<sequence>MKKSLSLLALGAAAVLGLSACGTGSSAQSEGTDKSESSQSAPASAESYQIGITQLMSHPSLDAARDGFVQAIEDAGLDVTFDEQNANGDQSVASSIAGTFNSGNYDLILAIATPNAQAVAQAITDKPVLFTAITDPVDAGLVDSMDQPGGNMTGTSDANPVKEQLQLIKDVVPDAKKVGIIYSPGEANSVVQVEWAKEAVKDLGLELVEAPAVSSQEVLQAAESLSNVDAIYVPTDNVVVTSLETVLKVGEERQIPVFGAEGDTVARGAIGTYGLSYFDLGYQTGQMAVRILVDGEDPATMPVETLSTPMLYLNKGAAERMGVELPESLLAEVTPENLTE</sequence>
<evidence type="ECO:0000256" key="1">
    <source>
        <dbReference type="SAM" id="SignalP"/>
    </source>
</evidence>
<dbReference type="PROSITE" id="PS51257">
    <property type="entry name" value="PROKAR_LIPOPROTEIN"/>
    <property type="match status" value="1"/>
</dbReference>
<organism evidence="2">
    <name type="scientific">Scrofimicrobium appendicitidis</name>
    <dbReference type="NCBI Taxonomy" id="3079930"/>
    <lineage>
        <taxon>Bacteria</taxon>
        <taxon>Bacillati</taxon>
        <taxon>Actinomycetota</taxon>
        <taxon>Actinomycetes</taxon>
        <taxon>Actinomycetales</taxon>
        <taxon>Actinomycetaceae</taxon>
        <taxon>Scrofimicrobium</taxon>
    </lineage>
</organism>
<proteinExistence type="predicted"/>